<evidence type="ECO:0000313" key="4">
    <source>
        <dbReference type="Proteomes" id="UP000383932"/>
    </source>
</evidence>
<proteinExistence type="predicted"/>
<gene>
    <name evidence="3" type="ORF">CTheo_8805</name>
</gene>
<keyword evidence="4" id="KW-1185">Reference proteome</keyword>
<feature type="region of interest" description="Disordered" evidence="1">
    <location>
        <begin position="716"/>
        <end position="826"/>
    </location>
</feature>
<dbReference type="InterPro" id="IPR046496">
    <property type="entry name" value="DUF6589"/>
</dbReference>
<sequence length="826" mass="91081">MLFLKSGKKQGMSQSQVIEEIREELQNRCSTSVHILLSIAGVDPLIVTLGSAPSAARNVVMYSLAALLREYSQKNNLLQVVFGLYMYAAGLQRQAFSILSHIGILVSYSHLISGLGVSVRRKKKTQEASMAEIEADILASKNQEPSLGPLKILSNECLYRLQHLASPESAEVGFIFDNINLVRKVAEQVLGRIDTQMNGTCATVFKIYGATPESLDQAAAFNAFLTSPPLDRNDVLLSPSEQTLHRKLMVHNILRIIIQNGGAFFTQYKPLLESTQPATSHLLEVHKSSFYSMPAMEIEESSVDGVIDVMTEMYSILKIDTTTEKFRNTIHFVGGDQKSISHLRSAKGSRAGNDDIAHSFGNSVPLIGLFHTLMAAITGFLVVHLGNTSANVHNPSSLSYHNTILERKPFSLGSLPPVSVSRNLISVSLIARVLHCLTLTSGCASLDEYMHLLGALNIDGNIQPSWDRLVSDATRLYDKYSNAQTVQDLRAARKFVKPGEKAGDMVYENALLFLRDALNIRELIRATKTGDPGSVLLIMKVFALSFRGSGRAQYAFEALSLIHHVQKVWPAPLRDLAFKNWLLNPTGRVDAWVPLDLVQEHANFWIKTVYNATGSNASWSWLATISPCTEALRNLVRDLNGTLGTYLGTKHTNPDVSLDITKLIHSLEDHKVYQLTQGRTFENEDEPAVDAESVGLQKLLDGQTSGLREYNRLFKSTQEAHRQPVVSEMTAHTSLPRKPPTHVPQTTTEEPQGDFEQAGLVYDQEGDSGSDAGSARAEDEGAGLESDCGSVDLAAQEETEGGDGYEHTWMDQDEESWLDDLEIFED</sequence>
<evidence type="ECO:0000259" key="2">
    <source>
        <dbReference type="Pfam" id="PF20231"/>
    </source>
</evidence>
<dbReference type="OrthoDB" id="2496395at2759"/>
<protein>
    <recommendedName>
        <fullName evidence="2">DUF6589 domain-containing protein</fullName>
    </recommendedName>
</protein>
<feature type="compositionally biased region" description="Acidic residues" evidence="1">
    <location>
        <begin position="811"/>
        <end position="826"/>
    </location>
</feature>
<dbReference type="Pfam" id="PF20231">
    <property type="entry name" value="DUF6589"/>
    <property type="match status" value="1"/>
</dbReference>
<name>A0A5N5Q7V7_9AGAM</name>
<feature type="domain" description="DUF6589" evidence="2">
    <location>
        <begin position="226"/>
        <end position="651"/>
    </location>
</feature>
<reference evidence="3 4" key="1">
    <citation type="journal article" date="2019" name="Fungal Biol. Biotechnol.">
        <title>Draft genome sequence of fastidious pathogen Ceratobasidium theobromae, which causes vascular-streak dieback in Theobroma cacao.</title>
        <authorList>
            <person name="Ali S.S."/>
            <person name="Asman A."/>
            <person name="Shao J."/>
            <person name="Firmansyah A.P."/>
            <person name="Susilo A.W."/>
            <person name="Rosmana A."/>
            <person name="McMahon P."/>
            <person name="Junaid M."/>
            <person name="Guest D."/>
            <person name="Kheng T.Y."/>
            <person name="Meinhardt L.W."/>
            <person name="Bailey B.A."/>
        </authorList>
    </citation>
    <scope>NUCLEOTIDE SEQUENCE [LARGE SCALE GENOMIC DNA]</scope>
    <source>
        <strain evidence="3 4">CT2</strain>
    </source>
</reference>
<comment type="caution">
    <text evidence="3">The sequence shown here is derived from an EMBL/GenBank/DDBJ whole genome shotgun (WGS) entry which is preliminary data.</text>
</comment>
<dbReference type="EMBL" id="SSOP01000807">
    <property type="protein sequence ID" value="KAB5587754.1"/>
    <property type="molecule type" value="Genomic_DNA"/>
</dbReference>
<organism evidence="3 4">
    <name type="scientific">Ceratobasidium theobromae</name>
    <dbReference type="NCBI Taxonomy" id="1582974"/>
    <lineage>
        <taxon>Eukaryota</taxon>
        <taxon>Fungi</taxon>
        <taxon>Dikarya</taxon>
        <taxon>Basidiomycota</taxon>
        <taxon>Agaricomycotina</taxon>
        <taxon>Agaricomycetes</taxon>
        <taxon>Cantharellales</taxon>
        <taxon>Ceratobasidiaceae</taxon>
        <taxon>Ceratobasidium</taxon>
    </lineage>
</organism>
<evidence type="ECO:0000313" key="3">
    <source>
        <dbReference type="EMBL" id="KAB5587754.1"/>
    </source>
</evidence>
<dbReference type="Proteomes" id="UP000383932">
    <property type="component" value="Unassembled WGS sequence"/>
</dbReference>
<evidence type="ECO:0000256" key="1">
    <source>
        <dbReference type="SAM" id="MobiDB-lite"/>
    </source>
</evidence>
<dbReference type="AlphaFoldDB" id="A0A5N5Q7V7"/>
<accession>A0A5N5Q7V7</accession>